<dbReference type="Proteomes" id="UP000006727">
    <property type="component" value="Chromosome 23"/>
</dbReference>
<dbReference type="EMBL" id="ABEU02000023">
    <property type="protein sequence ID" value="PNR28780.1"/>
    <property type="molecule type" value="Genomic_DNA"/>
</dbReference>
<gene>
    <name evidence="2" type="primary">LOC112275673</name>
    <name evidence="1" type="ORF">PHYPA_027472</name>
</gene>
<organism evidence="1">
    <name type="scientific">Physcomitrium patens</name>
    <name type="common">Spreading-leaved earth moss</name>
    <name type="synonym">Physcomitrella patens</name>
    <dbReference type="NCBI Taxonomy" id="3218"/>
    <lineage>
        <taxon>Eukaryota</taxon>
        <taxon>Viridiplantae</taxon>
        <taxon>Streptophyta</taxon>
        <taxon>Embryophyta</taxon>
        <taxon>Bryophyta</taxon>
        <taxon>Bryophytina</taxon>
        <taxon>Bryopsida</taxon>
        <taxon>Funariidae</taxon>
        <taxon>Funariales</taxon>
        <taxon>Funariaceae</taxon>
        <taxon>Physcomitrium</taxon>
    </lineage>
</organism>
<dbReference type="Gramene" id="Pp3c23_100V3.2">
    <property type="protein sequence ID" value="Pp3c23_100V3.2"/>
    <property type="gene ID" value="Pp3c23_100"/>
</dbReference>
<reference evidence="1 3" key="2">
    <citation type="journal article" date="2018" name="Plant J.">
        <title>The Physcomitrella patens chromosome-scale assembly reveals moss genome structure and evolution.</title>
        <authorList>
            <person name="Lang D."/>
            <person name="Ullrich K.K."/>
            <person name="Murat F."/>
            <person name="Fuchs J."/>
            <person name="Jenkins J."/>
            <person name="Haas F.B."/>
            <person name="Piednoel M."/>
            <person name="Gundlach H."/>
            <person name="Van Bel M."/>
            <person name="Meyberg R."/>
            <person name="Vives C."/>
            <person name="Morata J."/>
            <person name="Symeonidi A."/>
            <person name="Hiss M."/>
            <person name="Muchero W."/>
            <person name="Kamisugi Y."/>
            <person name="Saleh O."/>
            <person name="Blanc G."/>
            <person name="Decker E.L."/>
            <person name="van Gessel N."/>
            <person name="Grimwood J."/>
            <person name="Hayes R.D."/>
            <person name="Graham S.W."/>
            <person name="Gunter L.E."/>
            <person name="McDaniel S.F."/>
            <person name="Hoernstein S.N.W."/>
            <person name="Larsson A."/>
            <person name="Li F.W."/>
            <person name="Perroud P.F."/>
            <person name="Phillips J."/>
            <person name="Ranjan P."/>
            <person name="Rokshar D.S."/>
            <person name="Rothfels C.J."/>
            <person name="Schneider L."/>
            <person name="Shu S."/>
            <person name="Stevenson D.W."/>
            <person name="Thummler F."/>
            <person name="Tillich M."/>
            <person name="Villarreal Aguilar J.C."/>
            <person name="Widiez T."/>
            <person name="Wong G.K."/>
            <person name="Wymore A."/>
            <person name="Zhang Y."/>
            <person name="Zimmer A.D."/>
            <person name="Quatrano R.S."/>
            <person name="Mayer K.F.X."/>
            <person name="Goodstein D."/>
            <person name="Casacuberta J.M."/>
            <person name="Vandepoele K."/>
            <person name="Reski R."/>
            <person name="Cuming A.C."/>
            <person name="Tuskan G.A."/>
            <person name="Maumus F."/>
            <person name="Salse J."/>
            <person name="Schmutz J."/>
            <person name="Rensing S.A."/>
        </authorList>
    </citation>
    <scope>NUCLEOTIDE SEQUENCE [LARGE SCALE GENOMIC DNA]</scope>
    <source>
        <strain evidence="2 3">cv. Gransden 2004</strain>
    </source>
</reference>
<protein>
    <submittedName>
        <fullName evidence="1 2">Uncharacterized protein</fullName>
    </submittedName>
</protein>
<evidence type="ECO:0000313" key="3">
    <source>
        <dbReference type="Proteomes" id="UP000006727"/>
    </source>
</evidence>
<proteinExistence type="predicted"/>
<reference evidence="1 3" key="1">
    <citation type="journal article" date="2008" name="Science">
        <title>The Physcomitrella genome reveals evolutionary insights into the conquest of land by plants.</title>
        <authorList>
            <person name="Rensing S."/>
            <person name="Lang D."/>
            <person name="Zimmer A."/>
            <person name="Terry A."/>
            <person name="Salamov A."/>
            <person name="Shapiro H."/>
            <person name="Nishiyama T."/>
            <person name="Perroud P.-F."/>
            <person name="Lindquist E."/>
            <person name="Kamisugi Y."/>
            <person name="Tanahashi T."/>
            <person name="Sakakibara K."/>
            <person name="Fujita T."/>
            <person name="Oishi K."/>
            <person name="Shin-I T."/>
            <person name="Kuroki Y."/>
            <person name="Toyoda A."/>
            <person name="Suzuki Y."/>
            <person name="Hashimoto A."/>
            <person name="Yamaguchi K."/>
            <person name="Sugano A."/>
            <person name="Kohara Y."/>
            <person name="Fujiyama A."/>
            <person name="Anterola A."/>
            <person name="Aoki S."/>
            <person name="Ashton N."/>
            <person name="Barbazuk W.B."/>
            <person name="Barker E."/>
            <person name="Bennetzen J."/>
            <person name="Bezanilla M."/>
            <person name="Blankenship R."/>
            <person name="Cho S.H."/>
            <person name="Dutcher S."/>
            <person name="Estelle M."/>
            <person name="Fawcett J.A."/>
            <person name="Gundlach H."/>
            <person name="Hanada K."/>
            <person name="Heyl A."/>
            <person name="Hicks K.A."/>
            <person name="Hugh J."/>
            <person name="Lohr M."/>
            <person name="Mayer K."/>
            <person name="Melkozernov A."/>
            <person name="Murata T."/>
            <person name="Nelson D."/>
            <person name="Pils B."/>
            <person name="Prigge M."/>
            <person name="Reiss B."/>
            <person name="Renner T."/>
            <person name="Rombauts S."/>
            <person name="Rushton P."/>
            <person name="Sanderfoot A."/>
            <person name="Schween G."/>
            <person name="Shiu S.-H."/>
            <person name="Stueber K."/>
            <person name="Theodoulou F.L."/>
            <person name="Tu H."/>
            <person name="Van de Peer Y."/>
            <person name="Verrier P.J."/>
            <person name="Waters E."/>
            <person name="Wood A."/>
            <person name="Yang L."/>
            <person name="Cove D."/>
            <person name="Cuming A."/>
            <person name="Hasebe M."/>
            <person name="Lucas S."/>
            <person name="Mishler D.B."/>
            <person name="Reski R."/>
            <person name="Grigoriev I."/>
            <person name="Quatrano R.S."/>
            <person name="Boore J.L."/>
        </authorList>
    </citation>
    <scope>NUCLEOTIDE SEQUENCE [LARGE SCALE GENOMIC DNA]</scope>
    <source>
        <strain evidence="2 3">cv. Gransden 2004</strain>
    </source>
</reference>
<dbReference type="Gene3D" id="3.60.130.30">
    <property type="match status" value="1"/>
</dbReference>
<reference evidence="2" key="3">
    <citation type="submission" date="2020-12" db="UniProtKB">
        <authorList>
            <consortium name="EnsemblPlants"/>
        </authorList>
    </citation>
    <scope>IDENTIFICATION</scope>
</reference>
<sequence length="486" mass="56606">MLLLIGCCRHRRRCMCVCMRTRDDHLIDDCMQGYSLFISLWTMGKRRKYENNFGRKMEKKQKSPNDGYGNNTSMVWCEFCECEVPNKKPCLDQHFQPGSKHERKEKLALFKSLFEKEGLDYFPGGTTYYCQKCKMQLPNVVGELLYHIKKFAYNHGDDKKLKTIEFSLNEGEIFIQRSMRLVDCETTNKGLTEQLLQLPRVESPTILTRSGFFKDKLIDLRNGIFTPKELRVITKIVSYLEKGGRNLCRSPAKESSSISMFGMRSAYGDTGWYIQNRPEYYHLSEELAKYTCHILRRSYESLFQHLDNIVIAEGFSNSGACIGNGPFTSFAITRDFNCRPHRDEDDYDFGFIIWLREDPSEQNEPAIFAFPEASIMFVPKHGDVCVFRPSELLHCTRRLQGKGLLGLAFFQKCSLYRQLGRLIHPDGPGIIDYKDKNGNVRVVETREGFLEKKRFYERHLLENQFSIKEFMGKKEDKQVSPATDRE</sequence>
<accession>A0A2K1IHP4</accession>
<evidence type="ECO:0000313" key="1">
    <source>
        <dbReference type="EMBL" id="PNR28780.1"/>
    </source>
</evidence>
<name>A0A2K1IHP4_PHYPA</name>
<dbReference type="Gramene" id="Pp3c23_100V3.1">
    <property type="protein sequence ID" value="Pp3c23_100V3.1"/>
    <property type="gene ID" value="Pp3c23_100"/>
</dbReference>
<evidence type="ECO:0000313" key="2">
    <source>
        <dbReference type="EnsemblPlants" id="Pp3c23_100V3.1"/>
    </source>
</evidence>
<dbReference type="EnsemblPlants" id="Pp3c23_100V3.2">
    <property type="protein sequence ID" value="Pp3c23_100V3.2"/>
    <property type="gene ID" value="Pp3c23_100"/>
</dbReference>
<keyword evidence="3" id="KW-1185">Reference proteome</keyword>
<dbReference type="EnsemblPlants" id="Pp3c23_100V3.1">
    <property type="protein sequence ID" value="Pp3c23_100V3.1"/>
    <property type="gene ID" value="Pp3c23_100"/>
</dbReference>
<dbReference type="AlphaFoldDB" id="A0A2K1IHP4"/>